<feature type="compositionally biased region" description="Basic and acidic residues" evidence="3">
    <location>
        <begin position="1347"/>
        <end position="1364"/>
    </location>
</feature>
<evidence type="ECO:0000256" key="2">
    <source>
        <dbReference type="ARBA" id="ARBA00023242"/>
    </source>
</evidence>
<feature type="compositionally biased region" description="Acidic residues" evidence="3">
    <location>
        <begin position="992"/>
        <end position="1034"/>
    </location>
</feature>
<feature type="compositionally biased region" description="Polar residues" evidence="3">
    <location>
        <begin position="591"/>
        <end position="610"/>
    </location>
</feature>
<feature type="compositionally biased region" description="Low complexity" evidence="3">
    <location>
        <begin position="1035"/>
        <end position="1048"/>
    </location>
</feature>
<comment type="subcellular location">
    <subcellularLocation>
        <location evidence="1">Nucleus</location>
    </subcellularLocation>
</comment>
<feature type="compositionally biased region" description="Basic and acidic residues" evidence="3">
    <location>
        <begin position="514"/>
        <end position="535"/>
    </location>
</feature>
<evidence type="ECO:0000256" key="1">
    <source>
        <dbReference type="ARBA" id="ARBA00004123"/>
    </source>
</evidence>
<keyword evidence="6" id="KW-1185">Reference proteome</keyword>
<feature type="compositionally biased region" description="Basic and acidic residues" evidence="3">
    <location>
        <begin position="1049"/>
        <end position="1060"/>
    </location>
</feature>
<evidence type="ECO:0000259" key="4">
    <source>
        <dbReference type="Pfam" id="PF13934"/>
    </source>
</evidence>
<feature type="region of interest" description="Disordered" evidence="3">
    <location>
        <begin position="915"/>
        <end position="1155"/>
    </location>
</feature>
<sequence length="1658" mass="182462">MQFPTMFGLSNTAIKATQAFWHLDHRDFDFALDQLQCLTGNTLSDWQHGVVLSALLAQNKTQAALHYLHVRGNHDSDTRRDVLSSEDKFNEWQSSCQLHVARGLVASAVDLVRNSAANASETELLMTSLLDVCRTTGKLSQLLQVSLLPHEERIFTRYLERCGDTRALDILVMYYLQQARYLEAQIVNNKIRSKSGDCTRDIVVDAASRALPRLAPRLAAPAQVAALHDHIVVPKPLSVYVQATSPKNTFTYKSSFIQTTIENASETWVNKPGTKKGLKRALDIEETPFLCTPKLHRSRSIFPEQEPASLPTPAKRPKLPAPTPVKVSAQLSREMALLLAMPDVSPVASGAVSDCQQHSILKVRPRPGSSRAQASPVDSRYLGDSDDELMDTASVNTHYSDSKHLRFEIPTASESGSTPSPTIDTLEYLKEKELSRQAMRQSERDTSRSPVREIGRELSRSPMREIERGLSRSPMRETGMDRGLSRSLTRENETDGYSTASARSMRGSHILESPPKKMTSEESIRSRKTYKDTVRARQSLSISANSSLSEDPNSSVESIADLPVTLFNPRHKRERDSRMSEQDDTVLELQHSATPPNKDLQASSKLLSNDDQVRPRSPLSRRSIRTPERQDSPVATPLLLRRDTRSRSRTPEVSPRSLDPIVEQPKQEILLQAEHTAGKSLSVPRTFSRSRSRTPERIDKVAESPKLEPICESPSKSEDAPASPVRRSLRSRSRTPEVEPIPEPASPKSPRTRRSKTPDREKLLSPVEKPSRTRKSLSRMVLEHNAFAKTKAVEQPTEDLNATAEKSLLKDSPVSIECTPMKSSKLQPSSLLDITFSPIVNKSVLQSSVESGISENIEKETKVPNESLKVDSNKSMPAFTTISETFFEKSVLKSYQSSVGEVSSIQEERHSFKEVKMSNKSLGEVSSLSNRSVLRDESSLLTSDSDFDMKDESVDVRHENIEQETAKEKEDTNAMEQKEKQKIVEIQREINEIEEDISEDESESDDDEEIGGEEEIHEDSEESSEEESAADGDEVISIGDSSDDSTSGSEDKLEIDEKGNVDSNQEIPTQAAENNENIAEVNVETAQDNAPTADEVKDDISAPVETSSVDPLNQAGLSILTDDNSVLESDHSDVNLNYSDEKKEDETKAEEGNRAAEKIEQSLAEVEEVRPQVEVNIVVEVEPVQGTVEIEPTPEVSEDIDVVDAVTPTPDISIAIDKDILPAVVEEKSADSEVTKDDSEVNKIIEQPMETEEKEPPRSASRSRKRASSTSSNKPTKEVLEKVEEIPETIVETQATETAEAKSPARVKRTKSTSSNVSETQDDDTPSKRRGKTPTSTEVRRILTRRASKELSESKVMDDSRELDDSVSLTPKKRTARSRSKNLDDNASVASDSSVKSTKSKASVSEEGDVKSVRKTRKSILITKPDLSVIPEMSTDDAASKTEDSAVMNELTGARRLTRHQKSLLESWLEHKPASPRRAKRSQSREPADDDVSSTAALQAAEPGSPGRARRVCFSKACEALATPKSRRLSTDVKHSESGSQAGSPAGSEAEATPARRTRRAASNASNSGRLKSVESMAGSPTGSEAEATPARRTRRNASNASNSGRLKSVESGSQAGSPAGSEAEATPARRTRRAASNASSSGRSKKTAALDESKDKK</sequence>
<feature type="compositionally biased region" description="Basic and acidic residues" evidence="3">
    <location>
        <begin position="1128"/>
        <end position="1155"/>
    </location>
</feature>
<feature type="compositionally biased region" description="Basic and acidic residues" evidence="3">
    <location>
        <begin position="640"/>
        <end position="650"/>
    </location>
</feature>
<feature type="compositionally biased region" description="Low complexity" evidence="3">
    <location>
        <begin position="1071"/>
        <end position="1086"/>
    </location>
</feature>
<accession>A0ABQ7PTS5</accession>
<name>A0ABQ7PTS5_PLUXY</name>
<dbReference type="Pfam" id="PF13934">
    <property type="entry name" value="ELYS"/>
    <property type="match status" value="1"/>
</dbReference>
<dbReference type="EMBL" id="JAHIBW010000029">
    <property type="protein sequence ID" value="KAG7296341.1"/>
    <property type="molecule type" value="Genomic_DNA"/>
</dbReference>
<dbReference type="Proteomes" id="UP000823941">
    <property type="component" value="Chromosome 29"/>
</dbReference>
<feature type="region of interest" description="Disordered" evidence="3">
    <location>
        <begin position="567"/>
        <end position="778"/>
    </location>
</feature>
<evidence type="ECO:0000313" key="5">
    <source>
        <dbReference type="EMBL" id="KAG7296341.1"/>
    </source>
</evidence>
<gene>
    <name evidence="5" type="ORF">JYU34_021479</name>
</gene>
<feature type="compositionally biased region" description="Low complexity" evidence="3">
    <location>
        <begin position="1385"/>
        <end position="1405"/>
    </location>
</feature>
<reference evidence="5 6" key="1">
    <citation type="submission" date="2021-06" db="EMBL/GenBank/DDBJ databases">
        <title>A haploid diamondback moth (Plutella xylostella L.) genome assembly resolves 31 chromosomes and identifies a diamide resistance mutation.</title>
        <authorList>
            <person name="Ward C.M."/>
            <person name="Perry K.D."/>
            <person name="Baker G."/>
            <person name="Powis K."/>
            <person name="Heckel D.G."/>
            <person name="Baxter S.W."/>
        </authorList>
    </citation>
    <scope>NUCLEOTIDE SEQUENCE [LARGE SCALE GENOMIC DNA]</scope>
    <source>
        <strain evidence="5 6">LV</strain>
        <tissue evidence="5">Single pupa</tissue>
    </source>
</reference>
<feature type="region of interest" description="Disordered" evidence="3">
    <location>
        <begin position="1227"/>
        <end position="1658"/>
    </location>
</feature>
<feature type="compositionally biased region" description="Basic and acidic residues" evidence="3">
    <location>
        <begin position="434"/>
        <end position="493"/>
    </location>
</feature>
<feature type="domain" description="ELYS-like" evidence="4">
    <location>
        <begin position="2"/>
        <end position="162"/>
    </location>
</feature>
<feature type="compositionally biased region" description="Polar residues" evidence="3">
    <location>
        <begin position="918"/>
        <end position="932"/>
    </location>
</feature>
<feature type="compositionally biased region" description="Basic and acidic residues" evidence="3">
    <location>
        <begin position="1649"/>
        <end position="1658"/>
    </location>
</feature>
<comment type="caution">
    <text evidence="5">The sequence shown here is derived from an EMBL/GenBank/DDBJ whole genome shotgun (WGS) entry which is preliminary data.</text>
</comment>
<feature type="compositionally biased region" description="Low complexity" evidence="3">
    <location>
        <begin position="1622"/>
        <end position="1643"/>
    </location>
</feature>
<feature type="region of interest" description="Disordered" evidence="3">
    <location>
        <begin position="434"/>
        <end position="535"/>
    </location>
</feature>
<feature type="compositionally biased region" description="Basic residues" evidence="3">
    <location>
        <begin position="1371"/>
        <end position="1380"/>
    </location>
</feature>
<organism evidence="5 6">
    <name type="scientific">Plutella xylostella</name>
    <name type="common">Diamondback moth</name>
    <name type="synonym">Plutella maculipennis</name>
    <dbReference type="NCBI Taxonomy" id="51655"/>
    <lineage>
        <taxon>Eukaryota</taxon>
        <taxon>Metazoa</taxon>
        <taxon>Ecdysozoa</taxon>
        <taxon>Arthropoda</taxon>
        <taxon>Hexapoda</taxon>
        <taxon>Insecta</taxon>
        <taxon>Pterygota</taxon>
        <taxon>Neoptera</taxon>
        <taxon>Endopterygota</taxon>
        <taxon>Lepidoptera</taxon>
        <taxon>Glossata</taxon>
        <taxon>Ditrysia</taxon>
        <taxon>Yponomeutoidea</taxon>
        <taxon>Plutellidae</taxon>
        <taxon>Plutella</taxon>
    </lineage>
</organism>
<feature type="compositionally biased region" description="Low complexity" evidence="3">
    <location>
        <begin position="1548"/>
        <end position="1568"/>
    </location>
</feature>
<evidence type="ECO:0000313" key="6">
    <source>
        <dbReference type="Proteomes" id="UP000823941"/>
    </source>
</evidence>
<feature type="region of interest" description="Disordered" evidence="3">
    <location>
        <begin position="360"/>
        <end position="386"/>
    </location>
</feature>
<keyword evidence="2" id="KW-0539">Nucleus</keyword>
<evidence type="ECO:0000256" key="3">
    <source>
        <dbReference type="SAM" id="MobiDB-lite"/>
    </source>
</evidence>
<feature type="compositionally biased region" description="Basic and acidic residues" evidence="3">
    <location>
        <begin position="693"/>
        <end position="706"/>
    </location>
</feature>
<feature type="compositionally biased region" description="Basic and acidic residues" evidence="3">
    <location>
        <begin position="1227"/>
        <end position="1243"/>
    </location>
</feature>
<proteinExistence type="predicted"/>
<feature type="region of interest" description="Disordered" evidence="3">
    <location>
        <begin position="301"/>
        <end position="323"/>
    </location>
</feature>
<dbReference type="InterPro" id="IPR025151">
    <property type="entry name" value="ELYS_dom"/>
</dbReference>
<feature type="compositionally biased region" description="Low complexity" evidence="3">
    <location>
        <begin position="1584"/>
        <end position="1604"/>
    </location>
</feature>
<feature type="compositionally biased region" description="Basic and acidic residues" evidence="3">
    <location>
        <begin position="947"/>
        <end position="991"/>
    </location>
</feature>
<feature type="compositionally biased region" description="Basic and acidic residues" evidence="3">
    <location>
        <begin position="1275"/>
        <end position="1285"/>
    </location>
</feature>
<protein>
    <recommendedName>
        <fullName evidence="4">ELYS-like domain-containing protein</fullName>
    </recommendedName>
</protein>